<evidence type="ECO:0000259" key="1">
    <source>
        <dbReference type="Pfam" id="PF02627"/>
    </source>
</evidence>
<proteinExistence type="predicted"/>
<dbReference type="Gene3D" id="1.20.1290.10">
    <property type="entry name" value="AhpD-like"/>
    <property type="match status" value="1"/>
</dbReference>
<dbReference type="PANTHER" id="PTHR34846">
    <property type="entry name" value="4-CARBOXYMUCONOLACTONE DECARBOXYLASE FAMILY PROTEIN (AFU_ORTHOLOGUE AFUA_6G11590)"/>
    <property type="match status" value="1"/>
</dbReference>
<feature type="domain" description="Carboxymuconolactone decarboxylase-like" evidence="1">
    <location>
        <begin position="15"/>
        <end position="96"/>
    </location>
</feature>
<gene>
    <name evidence="2" type="ORF">ACFQ2X_12950</name>
</gene>
<keyword evidence="3" id="KW-1185">Reference proteome</keyword>
<dbReference type="InterPro" id="IPR003779">
    <property type="entry name" value="CMD-like"/>
</dbReference>
<protein>
    <submittedName>
        <fullName evidence="2">Carboxymuconolactone decarboxylase family protein</fullName>
    </submittedName>
</protein>
<sequence>MTDRLSPSELYQLCPRIAEALTLLGDKTHQSKAIESSLAHLVRLRVSQINHCCYCQRMHAEEARRDGEQQARLDVLPAWREASCFSKRERNALTWSEYLTRISDGGVPDAIYAASIAEFDAAGLLELTAIILEINSWNRISASFGFQPNF</sequence>
<dbReference type="InterPro" id="IPR029032">
    <property type="entry name" value="AhpD-like"/>
</dbReference>
<reference evidence="3" key="1">
    <citation type="journal article" date="2019" name="Int. J. Syst. Evol. Microbiol.">
        <title>The Global Catalogue of Microorganisms (GCM) 10K type strain sequencing project: providing services to taxonomists for standard genome sequencing and annotation.</title>
        <authorList>
            <consortium name="The Broad Institute Genomics Platform"/>
            <consortium name="The Broad Institute Genome Sequencing Center for Infectious Disease"/>
            <person name="Wu L."/>
            <person name="Ma J."/>
        </authorList>
    </citation>
    <scope>NUCLEOTIDE SEQUENCE [LARGE SCALE GENOMIC DNA]</scope>
    <source>
        <strain evidence="3">CCUG 54356</strain>
    </source>
</reference>
<organism evidence="2 3">
    <name type="scientific">Microbulbifer celer</name>
    <dbReference type="NCBI Taxonomy" id="435905"/>
    <lineage>
        <taxon>Bacteria</taxon>
        <taxon>Pseudomonadati</taxon>
        <taxon>Pseudomonadota</taxon>
        <taxon>Gammaproteobacteria</taxon>
        <taxon>Cellvibrionales</taxon>
        <taxon>Microbulbiferaceae</taxon>
        <taxon>Microbulbifer</taxon>
    </lineage>
</organism>
<dbReference type="Proteomes" id="UP001597264">
    <property type="component" value="Unassembled WGS sequence"/>
</dbReference>
<comment type="caution">
    <text evidence="2">The sequence shown here is derived from an EMBL/GenBank/DDBJ whole genome shotgun (WGS) entry which is preliminary data.</text>
</comment>
<evidence type="ECO:0000313" key="2">
    <source>
        <dbReference type="EMBL" id="MFD1217515.1"/>
    </source>
</evidence>
<dbReference type="InterPro" id="IPR004675">
    <property type="entry name" value="AhpD_core"/>
</dbReference>
<dbReference type="NCBIfam" id="TIGR00778">
    <property type="entry name" value="ahpD_dom"/>
    <property type="match status" value="1"/>
</dbReference>
<dbReference type="PANTHER" id="PTHR34846:SF10">
    <property type="entry name" value="CYTOPLASMIC PROTEIN"/>
    <property type="match status" value="1"/>
</dbReference>
<accession>A0ABW3UCG8</accession>
<name>A0ABW3UCG8_9GAMM</name>
<dbReference type="SUPFAM" id="SSF69118">
    <property type="entry name" value="AhpD-like"/>
    <property type="match status" value="1"/>
</dbReference>
<evidence type="ECO:0000313" key="3">
    <source>
        <dbReference type="Proteomes" id="UP001597264"/>
    </source>
</evidence>
<dbReference type="EMBL" id="JBHTLR010000015">
    <property type="protein sequence ID" value="MFD1217515.1"/>
    <property type="molecule type" value="Genomic_DNA"/>
</dbReference>
<dbReference type="Pfam" id="PF02627">
    <property type="entry name" value="CMD"/>
    <property type="match status" value="1"/>
</dbReference>
<dbReference type="RefSeq" id="WP_230436684.1">
    <property type="nucleotide sequence ID" value="NZ_CP087715.1"/>
</dbReference>